<dbReference type="EMBL" id="JFHE01000004">
    <property type="protein sequence ID" value="KDR36116.1"/>
    <property type="molecule type" value="Genomic_DNA"/>
</dbReference>
<evidence type="ECO:0000313" key="3">
    <source>
        <dbReference type="EMBL" id="KDR36116.1"/>
    </source>
</evidence>
<comment type="caution">
    <text evidence="3">The sequence shown here is derived from an EMBL/GenBank/DDBJ whole genome shotgun (WGS) entry which is preliminary data.</text>
</comment>
<dbReference type="STRING" id="1071679.BG57_21195"/>
<reference evidence="2" key="4">
    <citation type="submission" date="2024-05" db="EMBL/GenBank/DDBJ databases">
        <authorList>
            <person name="Sun Q."/>
            <person name="Zhou Y."/>
        </authorList>
    </citation>
    <scope>NUCLEOTIDE SEQUENCE</scope>
    <source>
        <strain evidence="2">CGMCC 1.11013</strain>
    </source>
</reference>
<gene>
    <name evidence="3" type="ORF">BG57_21195</name>
    <name evidence="2" type="ORF">GCM10010985_10150</name>
</gene>
<evidence type="ECO:0000259" key="1">
    <source>
        <dbReference type="Pfam" id="PF08241"/>
    </source>
</evidence>
<name>A0A069PFL5_9BURK</name>
<dbReference type="OrthoDB" id="9790457at2"/>
<organism evidence="3 4">
    <name type="scientific">Caballeronia grimmiae</name>
    <dbReference type="NCBI Taxonomy" id="1071679"/>
    <lineage>
        <taxon>Bacteria</taxon>
        <taxon>Pseudomonadati</taxon>
        <taxon>Pseudomonadota</taxon>
        <taxon>Betaproteobacteria</taxon>
        <taxon>Burkholderiales</taxon>
        <taxon>Burkholderiaceae</taxon>
        <taxon>Caballeronia</taxon>
    </lineage>
</organism>
<accession>A0A069PFL5</accession>
<dbReference type="eggNOG" id="COG2226">
    <property type="taxonomic scope" value="Bacteria"/>
</dbReference>
<reference evidence="5" key="3">
    <citation type="journal article" date="2019" name="Int. J. Syst. Evol. Microbiol.">
        <title>The Global Catalogue of Microorganisms (GCM) 10K type strain sequencing project: providing services to taxonomists for standard genome sequencing and annotation.</title>
        <authorList>
            <consortium name="The Broad Institute Genomics Platform"/>
            <consortium name="The Broad Institute Genome Sequencing Center for Infectious Disease"/>
            <person name="Wu L."/>
            <person name="Ma J."/>
        </authorList>
    </citation>
    <scope>NUCLEOTIDE SEQUENCE [LARGE SCALE GENOMIC DNA]</scope>
    <source>
        <strain evidence="5">CGMCC 1.11013</strain>
    </source>
</reference>
<protein>
    <recommendedName>
        <fullName evidence="1">Methyltransferase type 11 domain-containing protein</fullName>
    </recommendedName>
</protein>
<dbReference type="Pfam" id="PF08241">
    <property type="entry name" value="Methyltransf_11"/>
    <property type="match status" value="1"/>
</dbReference>
<dbReference type="Gene3D" id="3.40.50.150">
    <property type="entry name" value="Vaccinia Virus protein VP39"/>
    <property type="match status" value="1"/>
</dbReference>
<dbReference type="GO" id="GO:0008757">
    <property type="term" value="F:S-adenosylmethionine-dependent methyltransferase activity"/>
    <property type="evidence" value="ECO:0007669"/>
    <property type="project" value="InterPro"/>
</dbReference>
<sequence length="414" mass="46515">MGSLARFNVATLVARHKITQFVETGYGMGNSCRHALNSGMRHALSCELYEDLHRKAEQNERLYVAKSDSVDFLKSGRVQSAIAQQRCLIFLDAHFPGADFGGSSYNDASHSPSTRLPLIDELALLKGRAANALILIDDVRIYRRDFQVAHGALPDSVAHGFDQEARFLALLGEFEATHSLHWLSDDTGYAVLWPRAWGDYDLSAWLLPGDVTQPPVLHLNVPGTTCVSLNRRLQDARFSNRWLVGMGIDIGGGNDSIAVYAQLFPRIQTVTVYDMPQGDAQYLGNVPDGAFDFLYSGHCLEHMVDPRIALRNWLRVVKPGGHLVITVPDEDMYEQGVWPSTFNYDHKHTFTMFKRTSWSPVSINVLDMLREFDGEVNVAKIERLDHAFLRGIERFDQTRTAFAECGIEFVVQKL</sequence>
<dbReference type="Proteomes" id="UP000027439">
    <property type="component" value="Unassembled WGS sequence"/>
</dbReference>
<reference evidence="3 4" key="2">
    <citation type="submission" date="2014-03" db="EMBL/GenBank/DDBJ databases">
        <title>Draft Genome Sequences of Four Burkholderia Strains.</title>
        <authorList>
            <person name="Liu X.Y."/>
            <person name="Li C.X."/>
            <person name="Xu J.H."/>
        </authorList>
    </citation>
    <scope>NUCLEOTIDE SEQUENCE [LARGE SCALE GENOMIC DNA]</scope>
    <source>
        <strain evidence="3 4">R27</strain>
    </source>
</reference>
<dbReference type="Proteomes" id="UP000597138">
    <property type="component" value="Unassembled WGS sequence"/>
</dbReference>
<evidence type="ECO:0000313" key="2">
    <source>
        <dbReference type="EMBL" id="GGD58166.1"/>
    </source>
</evidence>
<dbReference type="AlphaFoldDB" id="A0A069PFL5"/>
<evidence type="ECO:0000313" key="4">
    <source>
        <dbReference type="Proteomes" id="UP000027439"/>
    </source>
</evidence>
<reference evidence="2" key="1">
    <citation type="journal article" date="2014" name="Int. J. Syst. Evol. Microbiol.">
        <title>Complete genome of a new Firmicutes species belonging to the dominant human colonic microbiota ('Ruminococcus bicirculans') reveals two chromosomes and a selective capacity to utilize plant glucans.</title>
        <authorList>
            <consortium name="NISC Comparative Sequencing Program"/>
            <person name="Wegmann U."/>
            <person name="Louis P."/>
            <person name="Goesmann A."/>
            <person name="Henrissat B."/>
            <person name="Duncan S.H."/>
            <person name="Flint H.J."/>
        </authorList>
    </citation>
    <scope>NUCLEOTIDE SEQUENCE</scope>
    <source>
        <strain evidence="2">CGMCC 1.11013</strain>
    </source>
</reference>
<evidence type="ECO:0000313" key="5">
    <source>
        <dbReference type="Proteomes" id="UP000597138"/>
    </source>
</evidence>
<dbReference type="EMBL" id="BMEG01000001">
    <property type="protein sequence ID" value="GGD58166.1"/>
    <property type="molecule type" value="Genomic_DNA"/>
</dbReference>
<dbReference type="CDD" id="cd02440">
    <property type="entry name" value="AdoMet_MTases"/>
    <property type="match status" value="1"/>
</dbReference>
<proteinExistence type="predicted"/>
<feature type="domain" description="Methyltransferase type 11" evidence="1">
    <location>
        <begin position="273"/>
        <end position="325"/>
    </location>
</feature>
<keyword evidence="5" id="KW-1185">Reference proteome</keyword>
<dbReference type="InterPro" id="IPR013216">
    <property type="entry name" value="Methyltransf_11"/>
</dbReference>
<dbReference type="SUPFAM" id="SSF53335">
    <property type="entry name" value="S-adenosyl-L-methionine-dependent methyltransferases"/>
    <property type="match status" value="1"/>
</dbReference>
<dbReference type="InterPro" id="IPR029063">
    <property type="entry name" value="SAM-dependent_MTases_sf"/>
</dbReference>